<feature type="transmembrane region" description="Helical" evidence="1">
    <location>
        <begin position="313"/>
        <end position="336"/>
    </location>
</feature>
<name>A0AAE1E6N0_9GAST</name>
<proteinExistence type="predicted"/>
<protein>
    <recommendedName>
        <fullName evidence="4">Reverse transcriptase domain-containing protein</fullName>
    </recommendedName>
</protein>
<sequence length="375" mass="42088">MPTAAFPMYPSAGLAAEGSYKGKRNGIQWTLWNQLDDLDFADDIALLSHNHDQMQNKTKLLRDTFQTIRLRIHPGKSKIPKVKTSGSETIMVGGSQLEEVSEFIYLGSIIDDKGGTGADIKTRIGQEPIDKEIGRRKWRWIGHTLRKPTSSITRHALQWNPQGKRGRGRPQITWRRQVEEDMKRGDISWREAARNAQDRDKWKSVVCGLYPEKGNSRQRINQIFRKYDNMSATQFSPLDCTLGTNLNCSRDIGTSQDEITAFRPLLSATEFYWSMLTLSFALIVTCCLGIVSNILVLIAYLKIGFSESISISFFALGLSDIGLLGTTLWGATLNILEFMEADLPFHALELSTPTMYFPALSISLPRANGLCGCTE</sequence>
<keyword evidence="1" id="KW-1133">Transmembrane helix</keyword>
<evidence type="ECO:0008006" key="4">
    <source>
        <dbReference type="Google" id="ProtNLM"/>
    </source>
</evidence>
<keyword evidence="3" id="KW-1185">Reference proteome</keyword>
<dbReference type="AlphaFoldDB" id="A0AAE1E6N0"/>
<organism evidence="2 3">
    <name type="scientific">Elysia crispata</name>
    <name type="common">lettuce slug</name>
    <dbReference type="NCBI Taxonomy" id="231223"/>
    <lineage>
        <taxon>Eukaryota</taxon>
        <taxon>Metazoa</taxon>
        <taxon>Spiralia</taxon>
        <taxon>Lophotrochozoa</taxon>
        <taxon>Mollusca</taxon>
        <taxon>Gastropoda</taxon>
        <taxon>Heterobranchia</taxon>
        <taxon>Euthyneura</taxon>
        <taxon>Panpulmonata</taxon>
        <taxon>Sacoglossa</taxon>
        <taxon>Placobranchoidea</taxon>
        <taxon>Plakobranchidae</taxon>
        <taxon>Elysia</taxon>
    </lineage>
</organism>
<dbReference type="PANTHER" id="PTHR47027:SF25">
    <property type="entry name" value="REVERSE TRANSCRIPTASE DOMAIN-CONTAINING PROTEIN"/>
    <property type="match status" value="1"/>
</dbReference>
<evidence type="ECO:0000313" key="3">
    <source>
        <dbReference type="Proteomes" id="UP001283361"/>
    </source>
</evidence>
<dbReference type="EMBL" id="JAWDGP010001035">
    <property type="protein sequence ID" value="KAK3795540.1"/>
    <property type="molecule type" value="Genomic_DNA"/>
</dbReference>
<evidence type="ECO:0000313" key="2">
    <source>
        <dbReference type="EMBL" id="KAK3795540.1"/>
    </source>
</evidence>
<feature type="transmembrane region" description="Helical" evidence="1">
    <location>
        <begin position="271"/>
        <end position="301"/>
    </location>
</feature>
<dbReference type="Proteomes" id="UP001283361">
    <property type="component" value="Unassembled WGS sequence"/>
</dbReference>
<comment type="caution">
    <text evidence="2">The sequence shown here is derived from an EMBL/GenBank/DDBJ whole genome shotgun (WGS) entry which is preliminary data.</text>
</comment>
<reference evidence="2" key="1">
    <citation type="journal article" date="2023" name="G3 (Bethesda)">
        <title>A reference genome for the long-term kleptoplast-retaining sea slug Elysia crispata morphotype clarki.</title>
        <authorList>
            <person name="Eastman K.E."/>
            <person name="Pendleton A.L."/>
            <person name="Shaikh M.A."/>
            <person name="Suttiyut T."/>
            <person name="Ogas R."/>
            <person name="Tomko P."/>
            <person name="Gavelis G."/>
            <person name="Widhalm J.R."/>
            <person name="Wisecaver J.H."/>
        </authorList>
    </citation>
    <scope>NUCLEOTIDE SEQUENCE</scope>
    <source>
        <strain evidence="2">ECLA1</strain>
    </source>
</reference>
<dbReference type="PANTHER" id="PTHR47027">
    <property type="entry name" value="REVERSE TRANSCRIPTASE DOMAIN-CONTAINING PROTEIN"/>
    <property type="match status" value="1"/>
</dbReference>
<accession>A0AAE1E6N0</accession>
<gene>
    <name evidence="2" type="ORF">RRG08_016315</name>
</gene>
<keyword evidence="1" id="KW-0812">Transmembrane</keyword>
<evidence type="ECO:0000256" key="1">
    <source>
        <dbReference type="SAM" id="Phobius"/>
    </source>
</evidence>
<keyword evidence="1" id="KW-0472">Membrane</keyword>